<dbReference type="PANTHER" id="PTHR30146">
    <property type="entry name" value="LACI-RELATED TRANSCRIPTIONAL REPRESSOR"/>
    <property type="match status" value="1"/>
</dbReference>
<dbReference type="InterPro" id="IPR000843">
    <property type="entry name" value="HTH_LacI"/>
</dbReference>
<keyword evidence="2 5" id="KW-0238">DNA-binding</keyword>
<dbReference type="PROSITE" id="PS00356">
    <property type="entry name" value="HTH_LACI_1"/>
    <property type="match status" value="1"/>
</dbReference>
<dbReference type="Gene3D" id="1.10.260.40">
    <property type="entry name" value="lambda repressor-like DNA-binding domains"/>
    <property type="match status" value="1"/>
</dbReference>
<evidence type="ECO:0000259" key="4">
    <source>
        <dbReference type="PROSITE" id="PS50932"/>
    </source>
</evidence>
<dbReference type="PRINTS" id="PR00036">
    <property type="entry name" value="HTHLACI"/>
</dbReference>
<dbReference type="SUPFAM" id="SSF47413">
    <property type="entry name" value="lambda repressor-like DNA-binding domains"/>
    <property type="match status" value="1"/>
</dbReference>
<dbReference type="InterPro" id="IPR046335">
    <property type="entry name" value="LacI/GalR-like_sensor"/>
</dbReference>
<protein>
    <submittedName>
        <fullName evidence="5">LacI family DNA-binding transcriptional regulator</fullName>
    </submittedName>
</protein>
<comment type="caution">
    <text evidence="5">The sequence shown here is derived from an EMBL/GenBank/DDBJ whole genome shotgun (WGS) entry which is preliminary data.</text>
</comment>
<keyword evidence="3" id="KW-0804">Transcription</keyword>
<dbReference type="Gene3D" id="3.40.50.2300">
    <property type="match status" value="2"/>
</dbReference>
<evidence type="ECO:0000313" key="6">
    <source>
        <dbReference type="Proteomes" id="UP001600894"/>
    </source>
</evidence>
<dbReference type="PROSITE" id="PS50932">
    <property type="entry name" value="HTH_LACI_2"/>
    <property type="match status" value="1"/>
</dbReference>
<dbReference type="CDD" id="cd01392">
    <property type="entry name" value="HTH_LacI"/>
    <property type="match status" value="1"/>
</dbReference>
<dbReference type="EMBL" id="BAABXL010000001">
    <property type="protein sequence ID" value="GAA6270691.1"/>
    <property type="molecule type" value="Genomic_DNA"/>
</dbReference>
<evidence type="ECO:0000256" key="1">
    <source>
        <dbReference type="ARBA" id="ARBA00023015"/>
    </source>
</evidence>
<dbReference type="CDD" id="cd06267">
    <property type="entry name" value="PBP1_LacI_sugar_binding-like"/>
    <property type="match status" value="1"/>
</dbReference>
<dbReference type="InterPro" id="IPR010982">
    <property type="entry name" value="Lambda_DNA-bd_dom_sf"/>
</dbReference>
<dbReference type="GO" id="GO:0003677">
    <property type="term" value="F:DNA binding"/>
    <property type="evidence" value="ECO:0007669"/>
    <property type="project" value="UniProtKB-KW"/>
</dbReference>
<organism evidence="5 6">
    <name type="scientific">Enterocloster alcoholdehydrogenati</name>
    <dbReference type="NCBI Taxonomy" id="2547410"/>
    <lineage>
        <taxon>Bacteria</taxon>
        <taxon>Bacillati</taxon>
        <taxon>Bacillota</taxon>
        <taxon>Clostridia</taxon>
        <taxon>Lachnospirales</taxon>
        <taxon>Lachnospiraceae</taxon>
        <taxon>Enterocloster</taxon>
    </lineage>
</organism>
<dbReference type="Pfam" id="PF00356">
    <property type="entry name" value="LacI"/>
    <property type="match status" value="1"/>
</dbReference>
<feature type="domain" description="HTH lacI-type" evidence="4">
    <location>
        <begin position="16"/>
        <end position="70"/>
    </location>
</feature>
<evidence type="ECO:0000256" key="3">
    <source>
        <dbReference type="ARBA" id="ARBA00023163"/>
    </source>
</evidence>
<dbReference type="Pfam" id="PF13377">
    <property type="entry name" value="Peripla_BP_3"/>
    <property type="match status" value="1"/>
</dbReference>
<reference evidence="5 6" key="1">
    <citation type="submission" date="2024-04" db="EMBL/GenBank/DDBJ databases">
        <title>Defined microbial consortia suppress multidrug-resistant proinflammatory Enterobacteriaceae via ecological control.</title>
        <authorList>
            <person name="Furuichi M."/>
            <person name="Kawaguchi T."/>
            <person name="Pust M."/>
            <person name="Yasuma K."/>
            <person name="Plichta D."/>
            <person name="Hasegawa N."/>
            <person name="Ohya T."/>
            <person name="Bhattarai S."/>
            <person name="Sasajima S."/>
            <person name="Aoto Y."/>
            <person name="Tuganbaev T."/>
            <person name="Yaginuma M."/>
            <person name="Ueda M."/>
            <person name="Okahashi N."/>
            <person name="Amafuji K."/>
            <person name="Kiridooshi Y."/>
            <person name="Sugita K."/>
            <person name="Strazar M."/>
            <person name="Skelly A."/>
            <person name="Suda W."/>
            <person name="Hattori M."/>
            <person name="Nakamoto N."/>
            <person name="Caballero S."/>
            <person name="Norman J."/>
            <person name="Olle B."/>
            <person name="Tanoue T."/>
            <person name="Arita M."/>
            <person name="Bucci V."/>
            <person name="Atarashi K."/>
            <person name="Xavier R."/>
            <person name="Honda K."/>
        </authorList>
    </citation>
    <scope>NUCLEOTIDE SEQUENCE [LARGE SCALE GENOMIC DNA]</scope>
    <source>
        <strain evidence="6">f13</strain>
    </source>
</reference>
<proteinExistence type="predicted"/>
<gene>
    <name evidence="5" type="ORF">F130042H8_37510</name>
</gene>
<name>A0ABQ0B369_9FIRM</name>
<keyword evidence="6" id="KW-1185">Reference proteome</keyword>
<dbReference type="Proteomes" id="UP001600894">
    <property type="component" value="Unassembled WGS sequence"/>
</dbReference>
<evidence type="ECO:0000313" key="5">
    <source>
        <dbReference type="EMBL" id="GAA6270691.1"/>
    </source>
</evidence>
<keyword evidence="1" id="KW-0805">Transcription regulation</keyword>
<dbReference type="SMART" id="SM00354">
    <property type="entry name" value="HTH_LACI"/>
    <property type="match status" value="1"/>
</dbReference>
<sequence length="371" mass="40930">MKTVTQNTLQMGQNRMNIKEIARVAGVSPATISRVLNGSGYVKEETKKKVMAAVEKNKYTPSLIARSLSGRDSFSIGVILPEVGQKVYSGILEGICRASQPYGYNIVLMNTAGDLKKEHEFLETAENQRMKGLIVAPAAEDDKVTREKLVRLEEQGMPVVLTEGNIKGAPFDCVFGDNWRGAYEGAESLMEAGHKKIAVVRGIGGTKEERERFRGFLQAMEDHGLEVPKEYVIQDGECAEKISRAIGGLLEGDMPPTAVFALDGCGTAGCMRCLGERGLIVGEDVGFMGFDDQEIFEQLGFRLSVVERDALEQGKETMRLLQERFDEKDGERRRGKRVMVPCRLILRGSASMKTVTESARKRRLAGKKEGK</sequence>
<evidence type="ECO:0000256" key="2">
    <source>
        <dbReference type="ARBA" id="ARBA00023125"/>
    </source>
</evidence>
<accession>A0ABQ0B369</accession>
<dbReference type="PANTHER" id="PTHR30146:SF109">
    <property type="entry name" value="HTH-TYPE TRANSCRIPTIONAL REGULATOR GALS"/>
    <property type="match status" value="1"/>
</dbReference>
<dbReference type="SUPFAM" id="SSF53822">
    <property type="entry name" value="Periplasmic binding protein-like I"/>
    <property type="match status" value="1"/>
</dbReference>
<dbReference type="InterPro" id="IPR028082">
    <property type="entry name" value="Peripla_BP_I"/>
</dbReference>